<dbReference type="PROSITE" id="PS51384">
    <property type="entry name" value="FAD_FR"/>
    <property type="match status" value="1"/>
</dbReference>
<dbReference type="AlphaFoldDB" id="A0AAX3IDL3"/>
<sequence>MTMTRMIFSINQCSSIELRLLKALRALNWEGNWPAQAGFFLEEIGLSSAQTFVFADLVSVIIKADPNFYLLGPMSAYVSRDELNLLAALGIASRKFSNTSDQSDPQIAPVLKSLVDSCGTALSKARIAMKTRSPLQAGRTVPGAASQVIPFQDDRTMRTVRVVSVHKPTPQVRRIVLGGHSLKTFETDLPAQWVKIFLPDGTAQPIGRAFTIHNFDTINKELTFDIALHEGGPMSEWALTAKPGDELQLAGPRGGFKGATPRSWLLMAADETGLPAIAAIVRQLPADLEVHVFAEVADETERQFLEIQPKVRVRWIYRNGSATQEPETLSEVLRYSPLPTTGGDAWIAAEASVIRSIRTQLLRDRGFELGKVHAAGYWKRGEQDHRDLAAG</sequence>
<protein>
    <submittedName>
        <fullName evidence="3">Iron utilization protein</fullName>
    </submittedName>
</protein>
<dbReference type="PANTHER" id="PTHR30157">
    <property type="entry name" value="FERRIC REDUCTASE, NADPH-DEPENDENT"/>
    <property type="match status" value="1"/>
</dbReference>
<dbReference type="SUPFAM" id="SSF63380">
    <property type="entry name" value="Riboflavin synthase domain-like"/>
    <property type="match status" value="1"/>
</dbReference>
<dbReference type="InterPro" id="IPR007037">
    <property type="entry name" value="SIP_rossman_dom"/>
</dbReference>
<dbReference type="Proteomes" id="UP000306562">
    <property type="component" value="Chromosome"/>
</dbReference>
<organism evidence="3 4">
    <name type="scientific">Pseudomonas synxantha</name>
    <dbReference type="NCBI Taxonomy" id="47883"/>
    <lineage>
        <taxon>Bacteria</taxon>
        <taxon>Pseudomonadati</taxon>
        <taxon>Pseudomonadota</taxon>
        <taxon>Gammaproteobacteria</taxon>
        <taxon>Pseudomonadales</taxon>
        <taxon>Pseudomonadaceae</taxon>
        <taxon>Pseudomonas</taxon>
    </lineage>
</organism>
<dbReference type="Gene3D" id="2.40.30.10">
    <property type="entry name" value="Translation factors"/>
    <property type="match status" value="1"/>
</dbReference>
<feature type="domain" description="FAD-binding FR-type" evidence="2">
    <location>
        <begin position="155"/>
        <end position="259"/>
    </location>
</feature>
<evidence type="ECO:0000259" key="2">
    <source>
        <dbReference type="PROSITE" id="PS51384"/>
    </source>
</evidence>
<proteinExistence type="inferred from homology"/>
<dbReference type="InterPro" id="IPR017938">
    <property type="entry name" value="Riboflavin_synthase-like_b-brl"/>
</dbReference>
<reference evidence="3 4" key="1">
    <citation type="submission" date="2019-05" db="EMBL/GenBank/DDBJ databases">
        <authorList>
            <consortium name="Pathogen Informatics"/>
        </authorList>
    </citation>
    <scope>NUCLEOTIDE SEQUENCE [LARGE SCALE GENOMIC DNA]</scope>
    <source>
        <strain evidence="3 4">NCTC10696</strain>
    </source>
</reference>
<dbReference type="Pfam" id="PF08021">
    <property type="entry name" value="FAD_binding_9"/>
    <property type="match status" value="1"/>
</dbReference>
<name>A0AAX3IDL3_9PSED</name>
<dbReference type="PANTHER" id="PTHR30157:SF0">
    <property type="entry name" value="NADPH-DEPENDENT FERRIC-CHELATE REDUCTASE"/>
    <property type="match status" value="1"/>
</dbReference>
<dbReference type="InterPro" id="IPR017927">
    <property type="entry name" value="FAD-bd_FR_type"/>
</dbReference>
<dbReference type="InterPro" id="IPR013113">
    <property type="entry name" value="SIP_FAD-bd"/>
</dbReference>
<evidence type="ECO:0000313" key="3">
    <source>
        <dbReference type="EMBL" id="VTR02198.1"/>
    </source>
</evidence>
<evidence type="ECO:0000256" key="1">
    <source>
        <dbReference type="ARBA" id="ARBA00035644"/>
    </source>
</evidence>
<gene>
    <name evidence="3" type="primary">viuB</name>
    <name evidence="3" type="ORF">NCTC10696_03788</name>
</gene>
<dbReference type="InterPro" id="IPR039374">
    <property type="entry name" value="SIP_fam"/>
</dbReference>
<accession>A0AAX3IDL3</accession>
<dbReference type="EMBL" id="LR590482">
    <property type="protein sequence ID" value="VTR02198.1"/>
    <property type="molecule type" value="Genomic_DNA"/>
</dbReference>
<dbReference type="Pfam" id="PF04954">
    <property type="entry name" value="SIP"/>
    <property type="match status" value="1"/>
</dbReference>
<dbReference type="InterPro" id="IPR039261">
    <property type="entry name" value="FNR_nucleotide-bd"/>
</dbReference>
<comment type="similarity">
    <text evidence="1">Belongs to the SIP oxidoreductase family.</text>
</comment>
<dbReference type="CDD" id="cd06193">
    <property type="entry name" value="siderophore_interacting"/>
    <property type="match status" value="1"/>
</dbReference>
<evidence type="ECO:0000313" key="4">
    <source>
        <dbReference type="Proteomes" id="UP000306562"/>
    </source>
</evidence>
<dbReference type="Gene3D" id="3.40.50.80">
    <property type="entry name" value="Nucleotide-binding domain of ferredoxin-NADP reductase (FNR) module"/>
    <property type="match status" value="1"/>
</dbReference>
<dbReference type="GO" id="GO:0016491">
    <property type="term" value="F:oxidoreductase activity"/>
    <property type="evidence" value="ECO:0007669"/>
    <property type="project" value="InterPro"/>
</dbReference>